<dbReference type="InterPro" id="IPR052195">
    <property type="entry name" value="Bact_Alkyl/Aryl-Sulfatase"/>
</dbReference>
<evidence type="ECO:0000256" key="2">
    <source>
        <dbReference type="ARBA" id="ARBA00022801"/>
    </source>
</evidence>
<dbReference type="InterPro" id="IPR029229">
    <property type="entry name" value="Alkyl_sulf_C"/>
</dbReference>
<evidence type="ECO:0000256" key="5">
    <source>
        <dbReference type="SAM" id="MobiDB-lite"/>
    </source>
</evidence>
<dbReference type="InterPro" id="IPR044097">
    <property type="entry name" value="Bds1/SdsA1_MBL-fold"/>
</dbReference>
<keyword evidence="2" id="KW-0378">Hydrolase</keyword>
<comment type="similarity">
    <text evidence="4">Belongs to the metallo-beta-lactamase superfamily. Type III sulfatase family.</text>
</comment>
<evidence type="ECO:0000313" key="7">
    <source>
        <dbReference type="EMBL" id="QVM82602.1"/>
    </source>
</evidence>
<evidence type="ECO:0000256" key="3">
    <source>
        <dbReference type="ARBA" id="ARBA00022833"/>
    </source>
</evidence>
<feature type="compositionally biased region" description="Basic residues" evidence="5">
    <location>
        <begin position="16"/>
        <end position="37"/>
    </location>
</feature>
<dbReference type="SUPFAM" id="SSF55718">
    <property type="entry name" value="SCP-like"/>
    <property type="match status" value="1"/>
</dbReference>
<sequence>MPFRGGARISGPRRNPSIRRGRKRPPCQCRRPCKGRRNRADGAAENPNKTGRRCPRTKNGKECTMKPKARLLLSLAAVALLARTPSPAGADEAHDAASKDASEATRRYFEETTGSLAWEDREDETLATRGLVATIPSREIRDAQGNLVRDLHDTDILEGERPATVNPSLWRNARLLANAGLFKVTDRVYQVRGIELANLTVVLGDKGYVVIDTLTTVEAARAAMQLVRDTLGDRPVTGVIYTHSHIDHFGGAAGVISPEEAKARGIPIVAPKNFYQEAVSENVIAGPAMSRRTMYAFGHLIGVGPRADISDGIGPAFNRLRPGTNRMLRPTLEIGEAADNGKPLTIDGIDFEFLYLPGTEAPAEMAIYMPQLRVLDMAEVANGSLHNILTLRGAQVRDAKSWADGLTHALRRFGSRTDTLITSHFWPRWGNARILDFLSSQRDTYKYLHDQSVRMMNDGQNGQEIAEAIALPPALGQRWFNQGYYGTLSHNSKAVYQRYLGWYDGNPAHLNPLPPEASGRRHVEAMGGAQAVLSKGREAIAAGDYRWASELLSYLVFAEPDNEAARFALADSLEQQGYQATSSQWRNQFLSGARELREGIRTGQFDSLAGTIPNLPLSDILDLMAVRLVPDRALASPMAFNLKLTDETEAETGEQISIRNGVLVHQPLGSDLPQAPLLQLTRAQFVAAITHRPFPGEMPEAEQKLLTQFTSLFKAPSGNFGLVTPGP</sequence>
<dbReference type="InterPro" id="IPR036866">
    <property type="entry name" value="RibonucZ/Hydroxyglut_hydro"/>
</dbReference>
<dbReference type="Proteomes" id="UP000677126">
    <property type="component" value="Chromosome"/>
</dbReference>
<dbReference type="InterPro" id="IPR001279">
    <property type="entry name" value="Metallo-B-lactamas"/>
</dbReference>
<dbReference type="Pfam" id="PF14864">
    <property type="entry name" value="Alkyl_sulf_C"/>
    <property type="match status" value="1"/>
</dbReference>
<name>A0ABX8E0I1_9SPHN</name>
<keyword evidence="8" id="KW-1185">Reference proteome</keyword>
<dbReference type="CDD" id="cd07710">
    <property type="entry name" value="arylsulfatase_Sdsa1-like_MBL-fold"/>
    <property type="match status" value="1"/>
</dbReference>
<dbReference type="InterPro" id="IPR038536">
    <property type="entry name" value="Alkyl/aryl-sulf_dimr_sf"/>
</dbReference>
<dbReference type="RefSeq" id="WP_213501817.1">
    <property type="nucleotide sequence ID" value="NZ_CP054856.1"/>
</dbReference>
<feature type="domain" description="Metallo-beta-lactamase" evidence="6">
    <location>
        <begin position="196"/>
        <end position="424"/>
    </location>
</feature>
<dbReference type="InterPro" id="IPR029228">
    <property type="entry name" value="Alkyl_sulf_dimr"/>
</dbReference>
<dbReference type="EMBL" id="CP054856">
    <property type="protein sequence ID" value="QVM82602.1"/>
    <property type="molecule type" value="Genomic_DNA"/>
</dbReference>
<evidence type="ECO:0000256" key="1">
    <source>
        <dbReference type="ARBA" id="ARBA00022723"/>
    </source>
</evidence>
<dbReference type="Gene3D" id="3.30.1050.10">
    <property type="entry name" value="SCP2 sterol-binding domain"/>
    <property type="match status" value="1"/>
</dbReference>
<evidence type="ECO:0000313" key="8">
    <source>
        <dbReference type="Proteomes" id="UP000677126"/>
    </source>
</evidence>
<dbReference type="Pfam" id="PF00753">
    <property type="entry name" value="Lactamase_B"/>
    <property type="match status" value="1"/>
</dbReference>
<protein>
    <submittedName>
        <fullName evidence="7">MBL fold metallo-hydrolase</fullName>
    </submittedName>
</protein>
<organism evidence="7 8">
    <name type="scientific">Novosphingobium decolorationis</name>
    <dbReference type="NCBI Taxonomy" id="2698673"/>
    <lineage>
        <taxon>Bacteria</taxon>
        <taxon>Pseudomonadati</taxon>
        <taxon>Pseudomonadota</taxon>
        <taxon>Alphaproteobacteria</taxon>
        <taxon>Sphingomonadales</taxon>
        <taxon>Sphingomonadaceae</taxon>
        <taxon>Novosphingobium</taxon>
    </lineage>
</organism>
<keyword evidence="3" id="KW-0862">Zinc</keyword>
<dbReference type="Pfam" id="PF14863">
    <property type="entry name" value="Alkyl_sulf_dimr"/>
    <property type="match status" value="1"/>
</dbReference>
<keyword evidence="1" id="KW-0479">Metal-binding</keyword>
<dbReference type="PANTHER" id="PTHR43223:SF1">
    <property type="entry name" value="ALKYL_ARYL-SULFATASE BDS1"/>
    <property type="match status" value="1"/>
</dbReference>
<accession>A0ABX8E0I1</accession>
<evidence type="ECO:0000256" key="4">
    <source>
        <dbReference type="ARBA" id="ARBA00033751"/>
    </source>
</evidence>
<reference evidence="7 8" key="1">
    <citation type="journal article" date="2021" name="Int. J. Syst. Evol. Microbiol.">
        <title>Novosphingobium decolorationis sp. nov., an aniline blue-decolourizing bacterium isolated from East Pacific sediment.</title>
        <authorList>
            <person name="Chen X."/>
            <person name="Dong B."/>
            <person name="Chen T."/>
            <person name="Ren N."/>
            <person name="Wang J."/>
            <person name="Xu Y."/>
            <person name="Yang J."/>
            <person name="Zhu S."/>
            <person name="Chen J."/>
        </authorList>
    </citation>
    <scope>NUCLEOTIDE SEQUENCE [LARGE SCALE GENOMIC DNA]</scope>
    <source>
        <strain evidence="7 8">502str22</strain>
    </source>
</reference>
<dbReference type="SUPFAM" id="SSF56281">
    <property type="entry name" value="Metallo-hydrolase/oxidoreductase"/>
    <property type="match status" value="1"/>
</dbReference>
<dbReference type="SMART" id="SM00849">
    <property type="entry name" value="Lactamase_B"/>
    <property type="match status" value="1"/>
</dbReference>
<dbReference type="InterPro" id="IPR036527">
    <property type="entry name" value="SCP2_sterol-bd_dom_sf"/>
</dbReference>
<dbReference type="Gene3D" id="1.25.40.880">
    <property type="entry name" value="Alkyl sulfatase, dimerisation domain"/>
    <property type="match status" value="1"/>
</dbReference>
<dbReference type="Gene3D" id="3.60.15.30">
    <property type="entry name" value="Metallo-beta-lactamase domain"/>
    <property type="match status" value="1"/>
</dbReference>
<proteinExistence type="inferred from homology"/>
<dbReference type="PANTHER" id="PTHR43223">
    <property type="entry name" value="ALKYL/ARYL-SULFATASE"/>
    <property type="match status" value="1"/>
</dbReference>
<gene>
    <name evidence="7" type="ORF">HT578_01785</name>
</gene>
<feature type="region of interest" description="Disordered" evidence="5">
    <location>
        <begin position="1"/>
        <end position="62"/>
    </location>
</feature>
<evidence type="ECO:0000259" key="6">
    <source>
        <dbReference type="SMART" id="SM00849"/>
    </source>
</evidence>